<comment type="similarity">
    <text evidence="2 14">Belongs to the UppP family.</text>
</comment>
<dbReference type="PANTHER" id="PTHR30622:SF3">
    <property type="entry name" value="UNDECAPRENYL-DIPHOSPHATASE"/>
    <property type="match status" value="1"/>
</dbReference>
<keyword evidence="10 14" id="KW-0046">Antibiotic resistance</keyword>
<evidence type="ECO:0000256" key="14">
    <source>
        <dbReference type="HAMAP-Rule" id="MF_01006"/>
    </source>
</evidence>
<dbReference type="AlphaFoldDB" id="A0A0K2BL80"/>
<dbReference type="EMBL" id="CP011787">
    <property type="protein sequence ID" value="AKZ66141.1"/>
    <property type="molecule type" value="Genomic_DNA"/>
</dbReference>
<comment type="function">
    <text evidence="14">Catalyzes the dephosphorylation of undecaprenyl diphosphate (UPP). Confers resistance to bacitracin.</text>
</comment>
<accession>A0A0K2BL80</accession>
<evidence type="ECO:0000256" key="2">
    <source>
        <dbReference type="ARBA" id="ARBA00010621"/>
    </source>
</evidence>
<dbReference type="NCBIfam" id="NF001390">
    <property type="entry name" value="PRK00281.1-4"/>
    <property type="match status" value="1"/>
</dbReference>
<keyword evidence="9 14" id="KW-0472">Membrane</keyword>
<keyword evidence="8 14" id="KW-1133">Transmembrane helix</keyword>
<evidence type="ECO:0000256" key="6">
    <source>
        <dbReference type="ARBA" id="ARBA00022692"/>
    </source>
</evidence>
<keyword evidence="14" id="KW-0133">Cell shape</keyword>
<gene>
    <name evidence="15" type="primary">bacA</name>
    <name evidence="14" type="synonym">uppP</name>
    <name evidence="15" type="ORF">AB162_564</name>
</gene>
<evidence type="ECO:0000256" key="9">
    <source>
        <dbReference type="ARBA" id="ARBA00023136"/>
    </source>
</evidence>
<keyword evidence="7 14" id="KW-0378">Hydrolase</keyword>
<dbReference type="GO" id="GO:0009252">
    <property type="term" value="P:peptidoglycan biosynthetic process"/>
    <property type="evidence" value="ECO:0007669"/>
    <property type="project" value="UniProtKB-KW"/>
</dbReference>
<evidence type="ECO:0000313" key="15">
    <source>
        <dbReference type="EMBL" id="AKZ66141.1"/>
    </source>
</evidence>
<dbReference type="GO" id="GO:0046677">
    <property type="term" value="P:response to antibiotic"/>
    <property type="evidence" value="ECO:0007669"/>
    <property type="project" value="UniProtKB-UniRule"/>
</dbReference>
<feature type="transmembrane region" description="Helical" evidence="14">
    <location>
        <begin position="263"/>
        <end position="281"/>
    </location>
</feature>
<dbReference type="EC" id="3.6.1.27" evidence="3 14"/>
<evidence type="ECO:0000256" key="7">
    <source>
        <dbReference type="ARBA" id="ARBA00022801"/>
    </source>
</evidence>
<dbReference type="NCBIfam" id="TIGR00753">
    <property type="entry name" value="undec_PP_bacA"/>
    <property type="match status" value="1"/>
</dbReference>
<feature type="transmembrane region" description="Helical" evidence="14">
    <location>
        <begin position="60"/>
        <end position="77"/>
    </location>
</feature>
<dbReference type="PANTHER" id="PTHR30622">
    <property type="entry name" value="UNDECAPRENYL-DIPHOSPHATASE"/>
    <property type="match status" value="1"/>
</dbReference>
<dbReference type="GO" id="GO:0008360">
    <property type="term" value="P:regulation of cell shape"/>
    <property type="evidence" value="ECO:0007669"/>
    <property type="project" value="UniProtKB-KW"/>
</dbReference>
<evidence type="ECO:0000313" key="16">
    <source>
        <dbReference type="Proteomes" id="UP000056466"/>
    </source>
</evidence>
<feature type="transmembrane region" description="Helical" evidence="14">
    <location>
        <begin position="126"/>
        <end position="145"/>
    </location>
</feature>
<sequence>MCDINDINLLFIALILGVVEGLTEFVPISSTGHMILVSQLLGFHYYNIKTFEIIIQLGPVVAVICILWRRVLGIIGLNLDKISNHNININSNKKLNINHITLGIIPSMVLGLICHKQIKNFFEPKYVISALLLGSIWLLAGQLLLNYRKNSSSVTVFIDDISYLQAFLIGCFQCFALWPGFSRSGATISGGILVGVSRTVAFEFSFILSVPIKLGATILDLYKNLPFIFLHDLPIFTIGISTSFFISFVIIKYLFKIIQCISLVPFIIYRFVLVIILYYFIY</sequence>
<proteinExistence type="inferred from homology"/>
<dbReference type="Proteomes" id="UP000056466">
    <property type="component" value="Chromosome"/>
</dbReference>
<reference evidence="15 16" key="1">
    <citation type="submission" date="2015-06" db="EMBL/GenBank/DDBJ databases">
        <title>Lineage-specific patterns of genome deterioration in obligate symbionts.</title>
        <authorList>
            <person name="Bennett G.M."/>
            <person name="McCutcheon J.P."/>
            <person name="McDonald B.R."/>
            <person name="Moran N.A."/>
        </authorList>
    </citation>
    <scope>NUCLEOTIDE SEQUENCE [LARGE SCALE GENOMIC DNA]</scope>
    <source>
        <strain evidence="15 16">B-GSS</strain>
    </source>
</reference>
<keyword evidence="5 14" id="KW-1003">Cell membrane</keyword>
<dbReference type="GO" id="GO:0050380">
    <property type="term" value="F:undecaprenyl-diphosphatase activity"/>
    <property type="evidence" value="ECO:0007669"/>
    <property type="project" value="UniProtKB-UniRule"/>
</dbReference>
<dbReference type="GO" id="GO:0071555">
    <property type="term" value="P:cell wall organization"/>
    <property type="evidence" value="ECO:0007669"/>
    <property type="project" value="UniProtKB-KW"/>
</dbReference>
<dbReference type="PATRIC" id="fig|186490.8.peg.530"/>
<keyword evidence="6 14" id="KW-0812">Transmembrane</keyword>
<dbReference type="InterPro" id="IPR003824">
    <property type="entry name" value="UppP"/>
</dbReference>
<name>A0A0K2BL80_9GAMM</name>
<protein>
    <recommendedName>
        <fullName evidence="4 14">Undecaprenyl-diphosphatase</fullName>
        <ecNumber evidence="3 14">3.6.1.27</ecNumber>
    </recommendedName>
    <alternativeName>
        <fullName evidence="12 14">Bacitracin resistance protein</fullName>
    </alternativeName>
    <alternativeName>
        <fullName evidence="11 14">Undecaprenyl pyrophosphate phosphatase</fullName>
    </alternativeName>
</protein>
<keyword evidence="16" id="KW-1185">Reference proteome</keyword>
<evidence type="ECO:0000256" key="3">
    <source>
        <dbReference type="ARBA" id="ARBA00012374"/>
    </source>
</evidence>
<feature type="transmembrane region" description="Helical" evidence="14">
    <location>
        <begin position="228"/>
        <end position="251"/>
    </location>
</feature>
<keyword evidence="14" id="KW-0961">Cell wall biogenesis/degradation</keyword>
<evidence type="ECO:0000256" key="11">
    <source>
        <dbReference type="ARBA" id="ARBA00032707"/>
    </source>
</evidence>
<dbReference type="Pfam" id="PF02673">
    <property type="entry name" value="BacA"/>
    <property type="match status" value="1"/>
</dbReference>
<evidence type="ECO:0000256" key="13">
    <source>
        <dbReference type="ARBA" id="ARBA00047594"/>
    </source>
</evidence>
<comment type="miscellaneous">
    <text evidence="14">Bacitracin is thought to be involved in the inhibition of peptidoglycan synthesis by sequestering undecaprenyl diphosphate, thereby reducing the pool of lipid carrier available.</text>
</comment>
<dbReference type="GO" id="GO:0005886">
    <property type="term" value="C:plasma membrane"/>
    <property type="evidence" value="ECO:0007669"/>
    <property type="project" value="UniProtKB-SubCell"/>
</dbReference>
<evidence type="ECO:0000256" key="8">
    <source>
        <dbReference type="ARBA" id="ARBA00022989"/>
    </source>
</evidence>
<keyword evidence="14" id="KW-0573">Peptidoglycan synthesis</keyword>
<dbReference type="HAMAP" id="MF_01006">
    <property type="entry name" value="Undec_diphosphatase"/>
    <property type="match status" value="1"/>
</dbReference>
<evidence type="ECO:0000256" key="1">
    <source>
        <dbReference type="ARBA" id="ARBA00004651"/>
    </source>
</evidence>
<feature type="transmembrane region" description="Helical" evidence="14">
    <location>
        <begin position="161"/>
        <end position="181"/>
    </location>
</feature>
<evidence type="ECO:0000256" key="10">
    <source>
        <dbReference type="ARBA" id="ARBA00023251"/>
    </source>
</evidence>
<evidence type="ECO:0000256" key="12">
    <source>
        <dbReference type="ARBA" id="ARBA00032932"/>
    </source>
</evidence>
<feature type="transmembrane region" description="Helical" evidence="14">
    <location>
        <begin position="97"/>
        <end position="114"/>
    </location>
</feature>
<dbReference type="KEGG" id="bcig:AB162_564"/>
<organism evidence="15 16">
    <name type="scientific">Candidatus Palibaumannia cicadellinicola</name>
    <dbReference type="NCBI Taxonomy" id="186490"/>
    <lineage>
        <taxon>Bacteria</taxon>
        <taxon>Pseudomonadati</taxon>
        <taxon>Pseudomonadota</taxon>
        <taxon>Gammaproteobacteria</taxon>
        <taxon>Candidatus Palibaumannia</taxon>
    </lineage>
</organism>
<evidence type="ECO:0000256" key="5">
    <source>
        <dbReference type="ARBA" id="ARBA00022475"/>
    </source>
</evidence>
<evidence type="ECO:0000256" key="4">
    <source>
        <dbReference type="ARBA" id="ARBA00021581"/>
    </source>
</evidence>
<comment type="catalytic activity">
    <reaction evidence="13 14">
        <text>di-trans,octa-cis-undecaprenyl diphosphate + H2O = di-trans,octa-cis-undecaprenyl phosphate + phosphate + H(+)</text>
        <dbReference type="Rhea" id="RHEA:28094"/>
        <dbReference type="ChEBI" id="CHEBI:15377"/>
        <dbReference type="ChEBI" id="CHEBI:15378"/>
        <dbReference type="ChEBI" id="CHEBI:43474"/>
        <dbReference type="ChEBI" id="CHEBI:58405"/>
        <dbReference type="ChEBI" id="CHEBI:60392"/>
        <dbReference type="EC" id="3.6.1.27"/>
    </reaction>
</comment>
<comment type="subcellular location">
    <subcellularLocation>
        <location evidence="1 14">Cell membrane</location>
        <topology evidence="1 14">Multi-pass membrane protein</topology>
    </subcellularLocation>
</comment>